<comment type="catalytic activity">
    <reaction evidence="12">
        <text>uroporphyrinogen I + 4 H(+) = coproporphyrinogen I + 4 CO2</text>
        <dbReference type="Rhea" id="RHEA:31239"/>
        <dbReference type="ChEBI" id="CHEBI:15378"/>
        <dbReference type="ChEBI" id="CHEBI:16526"/>
        <dbReference type="ChEBI" id="CHEBI:62626"/>
        <dbReference type="ChEBI" id="CHEBI:62631"/>
    </reaction>
    <physiologicalReaction direction="left-to-right" evidence="12">
        <dbReference type="Rhea" id="RHEA:31240"/>
    </physiologicalReaction>
</comment>
<comment type="catalytic activity">
    <reaction evidence="13">
        <text>uroporphyrinogen III + 4 H(+) = coproporphyrinogen III + 4 CO2</text>
        <dbReference type="Rhea" id="RHEA:19865"/>
        <dbReference type="ChEBI" id="CHEBI:15378"/>
        <dbReference type="ChEBI" id="CHEBI:16526"/>
        <dbReference type="ChEBI" id="CHEBI:57308"/>
        <dbReference type="ChEBI" id="CHEBI:57309"/>
        <dbReference type="EC" id="4.1.1.37"/>
    </reaction>
    <physiologicalReaction direction="left-to-right" evidence="13">
        <dbReference type="Rhea" id="RHEA:19866"/>
    </physiologicalReaction>
</comment>
<evidence type="ECO:0000256" key="1">
    <source>
        <dbReference type="ARBA" id="ARBA00004514"/>
    </source>
</evidence>
<dbReference type="FunFam" id="3.20.20.210:FF:000008">
    <property type="entry name" value="Uroporphyrinogen decarboxylase"/>
    <property type="match status" value="1"/>
</dbReference>
<evidence type="ECO:0000256" key="2">
    <source>
        <dbReference type="ARBA" id="ARBA00004804"/>
    </source>
</evidence>
<keyword evidence="9 14" id="KW-0456">Lyase</keyword>
<evidence type="ECO:0000256" key="12">
    <source>
        <dbReference type="ARBA" id="ARBA00047341"/>
    </source>
</evidence>
<dbReference type="GO" id="GO:0006782">
    <property type="term" value="P:protoporphyrinogen IX biosynthetic process"/>
    <property type="evidence" value="ECO:0007669"/>
    <property type="project" value="UniProtKB-UniPathway"/>
</dbReference>
<name>A0A1Y1N6F0_PHOPY</name>
<evidence type="ECO:0000256" key="3">
    <source>
        <dbReference type="ARBA" id="ARBA00009935"/>
    </source>
</evidence>
<dbReference type="InterPro" id="IPR038071">
    <property type="entry name" value="UROD/MetE-like_sf"/>
</dbReference>
<evidence type="ECO:0000256" key="11">
    <source>
        <dbReference type="ARBA" id="ARBA00045708"/>
    </source>
</evidence>
<dbReference type="UniPathway" id="UPA00251">
    <property type="reaction ID" value="UER00321"/>
</dbReference>
<evidence type="ECO:0000256" key="10">
    <source>
        <dbReference type="ARBA" id="ARBA00023244"/>
    </source>
</evidence>
<evidence type="ECO:0000256" key="4">
    <source>
        <dbReference type="ARBA" id="ARBA00011738"/>
    </source>
</evidence>
<dbReference type="SUPFAM" id="SSF51726">
    <property type="entry name" value="UROD/MetE-like"/>
    <property type="match status" value="1"/>
</dbReference>
<protein>
    <recommendedName>
        <fullName evidence="6 14">Uroporphyrinogen decarboxylase</fullName>
        <ecNumber evidence="5 14">4.1.1.37</ecNumber>
    </recommendedName>
</protein>
<dbReference type="InterPro" id="IPR006361">
    <property type="entry name" value="Uroporphyrinogen_deCO2ase_HemE"/>
</dbReference>
<dbReference type="Pfam" id="PF01208">
    <property type="entry name" value="URO-D"/>
    <property type="match status" value="1"/>
</dbReference>
<dbReference type="Gene3D" id="3.20.20.210">
    <property type="match status" value="1"/>
</dbReference>
<dbReference type="GO" id="GO:0005829">
    <property type="term" value="C:cytosol"/>
    <property type="evidence" value="ECO:0007669"/>
    <property type="project" value="UniProtKB-SubCell"/>
</dbReference>
<keyword evidence="10 14" id="KW-0627">Porphyrin biosynthesis</keyword>
<dbReference type="HAMAP" id="MF_00218">
    <property type="entry name" value="URO_D"/>
    <property type="match status" value="1"/>
</dbReference>
<sequence>MSGDGHELTYCDKSIYETHMLTPKNFPILKNDRLLKAARGETPDKLPIWIMRQAGRYLPEFRELRKQHGFFEICQEPYLACNVTLMPIKRFAFDAAIIFSDILVIPQALKMIVEMGDKGPYFPEPLTLDNLSKLDSKDAIARLDYVGKAITLTRHKLEGTVPLFGFSGAPWTLMAFMIEGGGSKTLSKAKRWLYAHKEESHSLLTLLTNVIIDYFVMQVEAGAQILQLFDTSAEYLNKSLYKVYGLPYLKRIRQEVKDKLKQRNLEDVPVVLFAKGASFCLEEQAELGYEILGVDWTVNIESMKRNCNVTYQGNLDPCALYAPKEDLEGYVKDMIAKFGVNRYIVNLGHGIYPDMEIESVKTFIDTVHNIKTH</sequence>
<dbReference type="PANTHER" id="PTHR21091">
    <property type="entry name" value="METHYLTETRAHYDROFOLATE:HOMOCYSTEINE METHYLTRANSFERASE RELATED"/>
    <property type="match status" value="1"/>
</dbReference>
<evidence type="ECO:0000256" key="13">
    <source>
        <dbReference type="ARBA" id="ARBA00048411"/>
    </source>
</evidence>
<evidence type="ECO:0000256" key="7">
    <source>
        <dbReference type="ARBA" id="ARBA00022490"/>
    </source>
</evidence>
<evidence type="ECO:0000256" key="6">
    <source>
        <dbReference type="ARBA" id="ARBA00014308"/>
    </source>
</evidence>
<evidence type="ECO:0000256" key="14">
    <source>
        <dbReference type="RuleBase" id="RU000554"/>
    </source>
</evidence>
<proteinExistence type="inferred from homology"/>
<reference evidence="17" key="1">
    <citation type="journal article" date="2016" name="Sci. Rep.">
        <title>Molecular characterization of firefly nuptial gifts: a multi-omics approach sheds light on postcopulatory sexual selection.</title>
        <authorList>
            <person name="Al-Wathiqui N."/>
            <person name="Fallon T.R."/>
            <person name="South A."/>
            <person name="Weng J.K."/>
            <person name="Lewis S.M."/>
        </authorList>
    </citation>
    <scope>NUCLEOTIDE SEQUENCE</scope>
</reference>
<comment type="subcellular location">
    <subcellularLocation>
        <location evidence="1">Cytoplasm</location>
        <location evidence="1">Cytosol</location>
    </subcellularLocation>
</comment>
<comment type="function">
    <text evidence="11">Catalyzes the sequential decarboxylation of the four acetate side chains of uroporphyrinogen to form coproporphyrinogen and participates in the fifth step in the heme biosynthetic pathway. Isomer I or isomer III of uroporphyrinogen may serve as substrate, but only coproporphyrinogen III can ultimately be converted to heme. In vitro also decarboxylates pentacarboxylate porphyrinogen I.</text>
</comment>
<evidence type="ECO:0000313" key="17">
    <source>
        <dbReference type="EMBL" id="JAV93309.1"/>
    </source>
</evidence>
<dbReference type="CDD" id="cd00717">
    <property type="entry name" value="URO-D"/>
    <property type="match status" value="1"/>
</dbReference>
<evidence type="ECO:0000256" key="5">
    <source>
        <dbReference type="ARBA" id="ARBA00012288"/>
    </source>
</evidence>
<dbReference type="EMBL" id="GEZM01011992">
    <property type="protein sequence ID" value="JAV93309.1"/>
    <property type="molecule type" value="Transcribed_RNA"/>
</dbReference>
<comment type="similarity">
    <text evidence="3 15">Belongs to the uroporphyrinogen decarboxylase family.</text>
</comment>
<accession>A0A1Y1N6F0</accession>
<organism evidence="17">
    <name type="scientific">Photinus pyralis</name>
    <name type="common">Common eastern firefly</name>
    <name type="synonym">Lampyris pyralis</name>
    <dbReference type="NCBI Taxonomy" id="7054"/>
    <lineage>
        <taxon>Eukaryota</taxon>
        <taxon>Metazoa</taxon>
        <taxon>Ecdysozoa</taxon>
        <taxon>Arthropoda</taxon>
        <taxon>Hexapoda</taxon>
        <taxon>Insecta</taxon>
        <taxon>Pterygota</taxon>
        <taxon>Neoptera</taxon>
        <taxon>Endopterygota</taxon>
        <taxon>Coleoptera</taxon>
        <taxon>Polyphaga</taxon>
        <taxon>Elateriformia</taxon>
        <taxon>Elateroidea</taxon>
        <taxon>Lampyridae</taxon>
        <taxon>Lampyrinae</taxon>
        <taxon>Photinus</taxon>
    </lineage>
</organism>
<dbReference type="GO" id="GO:0004853">
    <property type="term" value="F:uroporphyrinogen decarboxylase activity"/>
    <property type="evidence" value="ECO:0007669"/>
    <property type="project" value="UniProtKB-EC"/>
</dbReference>
<dbReference type="InterPro" id="IPR000257">
    <property type="entry name" value="Uroporphyrinogen_deCOase"/>
</dbReference>
<evidence type="ECO:0000256" key="8">
    <source>
        <dbReference type="ARBA" id="ARBA00022793"/>
    </source>
</evidence>
<evidence type="ECO:0000256" key="9">
    <source>
        <dbReference type="ARBA" id="ARBA00023239"/>
    </source>
</evidence>
<evidence type="ECO:0000259" key="16">
    <source>
        <dbReference type="PROSITE" id="PS00906"/>
    </source>
</evidence>
<keyword evidence="8 14" id="KW-0210">Decarboxylase</keyword>
<comment type="subunit">
    <text evidence="4">Homodimer.</text>
</comment>
<keyword evidence="7" id="KW-0963">Cytoplasm</keyword>
<dbReference type="PROSITE" id="PS00906">
    <property type="entry name" value="UROD_1"/>
    <property type="match status" value="1"/>
</dbReference>
<dbReference type="NCBIfam" id="TIGR01464">
    <property type="entry name" value="hemE"/>
    <property type="match status" value="1"/>
</dbReference>
<dbReference type="EC" id="4.1.1.37" evidence="5 14"/>
<comment type="pathway">
    <text evidence="2 14">Porphyrin-containing compound metabolism; protoporphyrin-IX biosynthesis; coproporphyrinogen-III from 5-aminolevulinate: step 4/4.</text>
</comment>
<dbReference type="PANTHER" id="PTHR21091:SF169">
    <property type="entry name" value="UROPORPHYRINOGEN DECARBOXYLASE"/>
    <property type="match status" value="1"/>
</dbReference>
<evidence type="ECO:0000256" key="15">
    <source>
        <dbReference type="RuleBase" id="RU004169"/>
    </source>
</evidence>
<feature type="domain" description="Uroporphyrinogen decarboxylase (URO-D)" evidence="16">
    <location>
        <begin position="47"/>
        <end position="56"/>
    </location>
</feature>
<dbReference type="AlphaFoldDB" id="A0A1Y1N6F0"/>